<dbReference type="SMART" id="SM00487">
    <property type="entry name" value="DEXDc"/>
    <property type="match status" value="1"/>
</dbReference>
<reference evidence="7" key="1">
    <citation type="submission" date="2017-02" db="EMBL/GenBank/DDBJ databases">
        <authorList>
            <person name="Varghese N."/>
            <person name="Submissions S."/>
        </authorList>
    </citation>
    <scope>NUCLEOTIDE SEQUENCE [LARGE SCALE GENOMIC DNA]</scope>
    <source>
        <strain evidence="7">SM117</strain>
    </source>
</reference>
<dbReference type="GO" id="GO:0004386">
    <property type="term" value="F:helicase activity"/>
    <property type="evidence" value="ECO:0007669"/>
    <property type="project" value="UniProtKB-KW"/>
</dbReference>
<evidence type="ECO:0000256" key="2">
    <source>
        <dbReference type="ARBA" id="ARBA00022801"/>
    </source>
</evidence>
<dbReference type="InterPro" id="IPR011545">
    <property type="entry name" value="DEAD/DEAH_box_helicase_dom"/>
</dbReference>
<dbReference type="Pfam" id="PF00271">
    <property type="entry name" value="Helicase_C"/>
    <property type="match status" value="1"/>
</dbReference>
<name>A0A1U6H600_9SPHN</name>
<dbReference type="GO" id="GO:0005524">
    <property type="term" value="F:ATP binding"/>
    <property type="evidence" value="ECO:0007669"/>
    <property type="project" value="UniProtKB-KW"/>
</dbReference>
<organism evidence="6 7">
    <name type="scientific">Novosphingobium mathurense</name>
    <dbReference type="NCBI Taxonomy" id="428990"/>
    <lineage>
        <taxon>Bacteria</taxon>
        <taxon>Pseudomonadati</taxon>
        <taxon>Pseudomonadota</taxon>
        <taxon>Alphaproteobacteria</taxon>
        <taxon>Sphingomonadales</taxon>
        <taxon>Sphingomonadaceae</taxon>
        <taxon>Novosphingobium</taxon>
    </lineage>
</organism>
<dbReference type="InterPro" id="IPR050474">
    <property type="entry name" value="Hel308_SKI2-like"/>
</dbReference>
<proteinExistence type="predicted"/>
<dbReference type="Gene3D" id="3.40.50.300">
    <property type="entry name" value="P-loop containing nucleotide triphosphate hydrolases"/>
    <property type="match status" value="2"/>
</dbReference>
<evidence type="ECO:0000259" key="5">
    <source>
        <dbReference type="PROSITE" id="PS51192"/>
    </source>
</evidence>
<dbReference type="InterPro" id="IPR014001">
    <property type="entry name" value="Helicase_ATP-bd"/>
</dbReference>
<dbReference type="Pfam" id="PF00270">
    <property type="entry name" value="DEAD"/>
    <property type="match status" value="1"/>
</dbReference>
<dbReference type="PANTHER" id="PTHR47961:SF6">
    <property type="entry name" value="DNA-DIRECTED DNA POLYMERASE"/>
    <property type="match status" value="1"/>
</dbReference>
<dbReference type="InterPro" id="IPR027417">
    <property type="entry name" value="P-loop_NTPase"/>
</dbReference>
<dbReference type="GO" id="GO:0003676">
    <property type="term" value="F:nucleic acid binding"/>
    <property type="evidence" value="ECO:0007669"/>
    <property type="project" value="InterPro"/>
</dbReference>
<evidence type="ECO:0000313" key="6">
    <source>
        <dbReference type="EMBL" id="SLJ91188.1"/>
    </source>
</evidence>
<keyword evidence="7" id="KW-1185">Reference proteome</keyword>
<accession>A0A1U6H600</accession>
<evidence type="ECO:0000256" key="1">
    <source>
        <dbReference type="ARBA" id="ARBA00022741"/>
    </source>
</evidence>
<feature type="domain" description="Helicase ATP-binding" evidence="5">
    <location>
        <begin position="314"/>
        <end position="486"/>
    </location>
</feature>
<dbReference type="InterPro" id="IPR001650">
    <property type="entry name" value="Helicase_C-like"/>
</dbReference>
<keyword evidence="3 6" id="KW-0347">Helicase</keyword>
<dbReference type="PANTHER" id="PTHR47961">
    <property type="entry name" value="DNA POLYMERASE THETA, PUTATIVE (AFU_ORTHOLOGUE AFUA_1G05260)-RELATED"/>
    <property type="match status" value="1"/>
</dbReference>
<dbReference type="EMBL" id="FVZE01000001">
    <property type="protein sequence ID" value="SLJ91188.1"/>
    <property type="molecule type" value="Genomic_DNA"/>
</dbReference>
<gene>
    <name evidence="6" type="ORF">SAMN06295987_1011335</name>
</gene>
<dbReference type="PROSITE" id="PS51192">
    <property type="entry name" value="HELICASE_ATP_BIND_1"/>
    <property type="match status" value="1"/>
</dbReference>
<dbReference type="CDD" id="cd17921">
    <property type="entry name" value="DEXHc_Ski2"/>
    <property type="match status" value="1"/>
</dbReference>
<dbReference type="AlphaFoldDB" id="A0A1U6H600"/>
<keyword evidence="1" id="KW-0547">Nucleotide-binding</keyword>
<dbReference type="Proteomes" id="UP000190989">
    <property type="component" value="Unassembled WGS sequence"/>
</dbReference>
<dbReference type="GO" id="GO:0016787">
    <property type="term" value="F:hydrolase activity"/>
    <property type="evidence" value="ECO:0007669"/>
    <property type="project" value="UniProtKB-KW"/>
</dbReference>
<protein>
    <submittedName>
        <fullName evidence="6">Helicase conserved C-terminal domain-containing protein</fullName>
    </submittedName>
</protein>
<dbReference type="SMART" id="SM00490">
    <property type="entry name" value="HELICc"/>
    <property type="match status" value="1"/>
</dbReference>
<evidence type="ECO:0000256" key="3">
    <source>
        <dbReference type="ARBA" id="ARBA00022806"/>
    </source>
</evidence>
<dbReference type="SUPFAM" id="SSF52540">
    <property type="entry name" value="P-loop containing nucleoside triphosphate hydrolases"/>
    <property type="match status" value="1"/>
</dbReference>
<keyword evidence="4" id="KW-0067">ATP-binding</keyword>
<evidence type="ECO:0000313" key="7">
    <source>
        <dbReference type="Proteomes" id="UP000190989"/>
    </source>
</evidence>
<keyword evidence="2" id="KW-0378">Hydrolase</keyword>
<sequence>MASSPEAIAALIRETTAPGFRDDLLAKGQARSMIWRGGALPADAPPFSRLLSYDLLAYAYTLMTQGLRLLDVNAERETARMAFESAASAIEAVIARGPASDERDFHRLIAGACYHLARYAARAFSLLHQGLNEANLTLPEKCLALLMLRDIEGLHALVGDARLGALGSEDSLIEILATIEAPLEFDDGEEEPEEKILDVVDMALADHFLGAMGIALLAFERGERELLDAALARLKVGLGAAGDLNLVPHWWCHRLAIHLLGDLWSSSFHERLPLEPPNGEIADWADYRELFIATLLRRDRAEIDLWPSQLEAADRALDLAHNMVVSLPTSAGKTRIAELCILACLAAGRRVVFVTPLRALSAQTEVTLQRTFRPLGKTVSSLYGAIGVSEVDEDFLRDSSIIVATPEKLDFALRNDPDLLNDVGLVVLDEGHMIGLTEREVRYEVQIQRLLRRSDAADRRIVCLSAILPDGKQLEDFTAWLTCDHPSGLVKKDWRPTRLRFGEVVWRGDHARLDISVGAEQPWIETFITPTLPKGRKTRLFPCDQRELCIATAWTLVADAHSVLIFCPLRKSVEPFARVIVDLAKRGALPSVLNADPAVLDNALAIGAEWLGTDSPILKCLKLGVAIHHGALPTAFRKEVERLLREGILKVTISSPTLAQGLNLSATTLIFHGLERNRQDIDIAEFRNVVGRAGRAYVDVEGLVLMPMFDKIKKRRAAWNAMITNAKGKEMESGLLRLVLTLMQRMVKKHRPKSVDAMIEYLAGTTVWDFPALADEGDDEADAERSRWAGFLTTLDTAILSLLGEREVEDDAIETALDEVLTSSLWSRRLATRRETGQQLLKAGLTARARYIWSQTTATHRRGYFLAGVGLATGKALDAHAAHLNQCLVNANGAILLDNAEQAIAAITEFAETAFTIAPFIPENLPDNWRDVLRAWLEGDAIVSLASDDESEVLQFVEQALVYRLPWAMEAVRVRAIASGDTLGDGFLMDDAELGLAVAAVETGTLNRSAAVLIHAGFSSRLGALSAATETGADFTDMAGLRMWLRSDEVESGSIDPDWPTPQSHSLWLQFVESLAPERQRTWSRHESQMEVRWDDVCADAGAPVRLYDDGSRTLVLDTDFTRLGRLKTPINPKRLGLVQATVGFDEDFLDVRYLGPADLTRRSGG</sequence>
<dbReference type="RefSeq" id="WP_079729783.1">
    <property type="nucleotide sequence ID" value="NZ_FVZE01000001.1"/>
</dbReference>
<evidence type="ECO:0000256" key="4">
    <source>
        <dbReference type="ARBA" id="ARBA00022840"/>
    </source>
</evidence>
<dbReference type="STRING" id="428990.SAMN06295987_1011335"/>